<reference evidence="2" key="1">
    <citation type="submission" date="2014-11" db="EMBL/GenBank/DDBJ databases">
        <authorList>
            <person name="Amaro Gonzalez C."/>
        </authorList>
    </citation>
    <scope>NUCLEOTIDE SEQUENCE</scope>
</reference>
<sequence length="33" mass="3696">MDNTQLTHMGSYTGIHMGDTHREGSHKVCPLLK</sequence>
<organism evidence="2">
    <name type="scientific">Anguilla anguilla</name>
    <name type="common">European freshwater eel</name>
    <name type="synonym">Muraena anguilla</name>
    <dbReference type="NCBI Taxonomy" id="7936"/>
    <lineage>
        <taxon>Eukaryota</taxon>
        <taxon>Metazoa</taxon>
        <taxon>Chordata</taxon>
        <taxon>Craniata</taxon>
        <taxon>Vertebrata</taxon>
        <taxon>Euteleostomi</taxon>
        <taxon>Actinopterygii</taxon>
        <taxon>Neopterygii</taxon>
        <taxon>Teleostei</taxon>
        <taxon>Anguilliformes</taxon>
        <taxon>Anguillidae</taxon>
        <taxon>Anguilla</taxon>
    </lineage>
</organism>
<name>A0A0E9U9S7_ANGAN</name>
<accession>A0A0E9U9S7</accession>
<reference evidence="2" key="2">
    <citation type="journal article" date="2015" name="Fish Shellfish Immunol.">
        <title>Early steps in the European eel (Anguilla anguilla)-Vibrio vulnificus interaction in the gills: Role of the RtxA13 toxin.</title>
        <authorList>
            <person name="Callol A."/>
            <person name="Pajuelo D."/>
            <person name="Ebbesson L."/>
            <person name="Teles M."/>
            <person name="MacKenzie S."/>
            <person name="Amaro C."/>
        </authorList>
    </citation>
    <scope>NUCLEOTIDE SEQUENCE</scope>
</reference>
<dbReference type="EMBL" id="GBXM01045913">
    <property type="protein sequence ID" value="JAH62664.1"/>
    <property type="molecule type" value="Transcribed_RNA"/>
</dbReference>
<evidence type="ECO:0000313" key="2">
    <source>
        <dbReference type="EMBL" id="JAH62664.1"/>
    </source>
</evidence>
<feature type="compositionally biased region" description="Polar residues" evidence="1">
    <location>
        <begin position="1"/>
        <end position="10"/>
    </location>
</feature>
<feature type="region of interest" description="Disordered" evidence="1">
    <location>
        <begin position="1"/>
        <end position="33"/>
    </location>
</feature>
<dbReference type="EMBL" id="GBXM01044589">
    <property type="protein sequence ID" value="JAH63988.1"/>
    <property type="molecule type" value="Transcribed_RNA"/>
</dbReference>
<protein>
    <submittedName>
        <fullName evidence="2">Uncharacterized protein</fullName>
    </submittedName>
</protein>
<evidence type="ECO:0000256" key="1">
    <source>
        <dbReference type="SAM" id="MobiDB-lite"/>
    </source>
</evidence>
<dbReference type="AlphaFoldDB" id="A0A0E9U9S7"/>
<proteinExistence type="predicted"/>